<sequence>MLDAAVEHEDLARHDRGSGTAEVEHRVRDLIGLDEATHRDHRTGLRQSVDVGEELEHALVGDHPGRHSVDAHARRSEFRCGAANQRDLSRFGGGVGGVVAHARHTGSRSHIGQAAAMAEQVGRLASQAPRVFEHHVEVPSPGGVVGVGDRPGAEHPDDVDDTTQRSDFPGGAVKHRPDGIRFPQVRSDRDVAAGERGGLFGRFLAEIHTHHPDVVHGEPADDALAHAGAGAEHHERALGEIGVPGEAVRVPGLFRFQHDDSFTLSVNGRERAPAFVTSLICGSGGSLDRGSQVHVGPWTLRRTKAGAARQNRAIRNNASSRRATRTSLSIATVWRSPWVVLVVSPAVPTGTKPEVRMELEASALGTWSSNVVAQVPRPNASQGLLAGSILRHQHWVRVWSPAPIRHVTIIVGVRHRSRCAFSPAHSQHISTPAPGPVLARPGIQPKLWEVRVKILVSGGRILAEGKPELLDGGDLLIDGPSIETLAPRGEIAVAHVDKTLDATGCLVVPGMINTHQHDWYLLGKGLGDGMVLEDWVQDCLFPLESELNNGDLRVASRLACLDMIRTGTTTSVNHLVSETGDEADDAILEPVLETGMRQYFAKAIRPNDVASEYERARAAYERWNGRGNGLVRVGFVLEATSHWIAAGTSTEKMIQGGHALAREFDTFVSSHIAGGTLSRERGYLRWVLQMGRTDLEFLQGLGVLDHRWILAHTIHPQGKDLDLIAESGSTVSHTPSSEASRGGGIAPIKRMVDNGVKVALGTDGPMVDLTNDMLEQVKLTRLLQNQVHGDPSALTPEQVVHMGTAAGAAALGAGDQLGCIAEGARADIAVFDISGVHTAINHRPLSTFVHAARGTDAKHVLVDGQILLENGEFTRFSADDVRELIAEAGSRGRSLAERAGKLLASPR</sequence>
<dbReference type="InterPro" id="IPR050287">
    <property type="entry name" value="MTA/SAH_deaminase"/>
</dbReference>
<protein>
    <submittedName>
        <fullName evidence="3">Amidohydrolase family protein</fullName>
    </submittedName>
</protein>
<name>A0ABS9T9A3_9PSEU</name>
<evidence type="ECO:0000313" key="4">
    <source>
        <dbReference type="Proteomes" id="UP001299970"/>
    </source>
</evidence>
<dbReference type="Gene3D" id="3.20.20.140">
    <property type="entry name" value="Metal-dependent hydrolases"/>
    <property type="match status" value="1"/>
</dbReference>
<reference evidence="3 4" key="1">
    <citation type="submission" date="2022-03" db="EMBL/GenBank/DDBJ databases">
        <title>Pseudonocardia alaer sp. nov., a novel actinomycete isolated from reed forest soil.</title>
        <authorList>
            <person name="Wang L."/>
        </authorList>
    </citation>
    <scope>NUCLEOTIDE SEQUENCE [LARGE SCALE GENOMIC DNA]</scope>
    <source>
        <strain evidence="3 4">Y-16303</strain>
    </source>
</reference>
<dbReference type="EMBL" id="JAKXMK010000004">
    <property type="protein sequence ID" value="MCH6165115.1"/>
    <property type="molecule type" value="Genomic_DNA"/>
</dbReference>
<dbReference type="InterPro" id="IPR011059">
    <property type="entry name" value="Metal-dep_hydrolase_composite"/>
</dbReference>
<gene>
    <name evidence="3" type="ORF">MMF94_05415</name>
</gene>
<dbReference type="Pfam" id="PF01979">
    <property type="entry name" value="Amidohydro_1"/>
    <property type="match status" value="1"/>
</dbReference>
<dbReference type="SUPFAM" id="SSF51556">
    <property type="entry name" value="Metallo-dependent hydrolases"/>
    <property type="match status" value="1"/>
</dbReference>
<proteinExistence type="predicted"/>
<evidence type="ECO:0000256" key="1">
    <source>
        <dbReference type="SAM" id="MobiDB-lite"/>
    </source>
</evidence>
<feature type="region of interest" description="Disordered" evidence="1">
    <location>
        <begin position="137"/>
        <end position="179"/>
    </location>
</feature>
<keyword evidence="4" id="KW-1185">Reference proteome</keyword>
<dbReference type="InterPro" id="IPR032466">
    <property type="entry name" value="Metal_Hydrolase"/>
</dbReference>
<feature type="domain" description="Amidohydrolase-related" evidence="2">
    <location>
        <begin position="506"/>
        <end position="866"/>
    </location>
</feature>
<feature type="compositionally biased region" description="Low complexity" evidence="1">
    <location>
        <begin position="138"/>
        <end position="150"/>
    </location>
</feature>
<dbReference type="Proteomes" id="UP001299970">
    <property type="component" value="Unassembled WGS sequence"/>
</dbReference>
<dbReference type="SUPFAM" id="SSF51338">
    <property type="entry name" value="Composite domain of metallo-dependent hydrolases"/>
    <property type="match status" value="2"/>
</dbReference>
<organism evidence="3 4">
    <name type="scientific">Pseudonocardia alaniniphila</name>
    <dbReference type="NCBI Taxonomy" id="75291"/>
    <lineage>
        <taxon>Bacteria</taxon>
        <taxon>Bacillati</taxon>
        <taxon>Actinomycetota</taxon>
        <taxon>Actinomycetes</taxon>
        <taxon>Pseudonocardiales</taxon>
        <taxon>Pseudonocardiaceae</taxon>
        <taxon>Pseudonocardia</taxon>
    </lineage>
</organism>
<evidence type="ECO:0000313" key="3">
    <source>
        <dbReference type="EMBL" id="MCH6165115.1"/>
    </source>
</evidence>
<dbReference type="Gene3D" id="2.30.40.10">
    <property type="entry name" value="Urease, subunit C, domain 1"/>
    <property type="match status" value="1"/>
</dbReference>
<accession>A0ABS9T9A3</accession>
<comment type="caution">
    <text evidence="3">The sequence shown here is derived from an EMBL/GenBank/DDBJ whole genome shotgun (WGS) entry which is preliminary data.</text>
</comment>
<feature type="region of interest" description="Disordered" evidence="1">
    <location>
        <begin position="1"/>
        <end position="20"/>
    </location>
</feature>
<dbReference type="InterPro" id="IPR006680">
    <property type="entry name" value="Amidohydro-rel"/>
</dbReference>
<dbReference type="PANTHER" id="PTHR43794:SF5">
    <property type="entry name" value="CHLOROHYDROLASE FAMILY PROTEIN"/>
    <property type="match status" value="1"/>
</dbReference>
<dbReference type="PANTHER" id="PTHR43794">
    <property type="entry name" value="AMINOHYDROLASE SSNA-RELATED"/>
    <property type="match status" value="1"/>
</dbReference>
<evidence type="ECO:0000259" key="2">
    <source>
        <dbReference type="Pfam" id="PF01979"/>
    </source>
</evidence>